<evidence type="ECO:0000313" key="1">
    <source>
        <dbReference type="EMBL" id="VAW43122.1"/>
    </source>
</evidence>
<organism evidence="1">
    <name type="scientific">hydrothermal vent metagenome</name>
    <dbReference type="NCBI Taxonomy" id="652676"/>
    <lineage>
        <taxon>unclassified sequences</taxon>
        <taxon>metagenomes</taxon>
        <taxon>ecological metagenomes</taxon>
    </lineage>
</organism>
<dbReference type="AlphaFoldDB" id="A0A3B0VVJ7"/>
<sequence>MKSPQTSTSGHFNHQINRQALPNVDMLSRQIENLRIVMRRMKTVESSSLDLLINQKLKELQN</sequence>
<gene>
    <name evidence="1" type="ORF">MNBD_CHLOROFLEXI01-1437</name>
</gene>
<protein>
    <submittedName>
        <fullName evidence="1">Uncharacterized protein</fullName>
    </submittedName>
</protein>
<reference evidence="1" key="1">
    <citation type="submission" date="2018-06" db="EMBL/GenBank/DDBJ databases">
        <authorList>
            <person name="Zhirakovskaya E."/>
        </authorList>
    </citation>
    <scope>NUCLEOTIDE SEQUENCE</scope>
</reference>
<name>A0A3B0VVJ7_9ZZZZ</name>
<accession>A0A3B0VVJ7</accession>
<dbReference type="EMBL" id="UOEU01001030">
    <property type="protein sequence ID" value="VAW43122.1"/>
    <property type="molecule type" value="Genomic_DNA"/>
</dbReference>
<proteinExistence type="predicted"/>